<dbReference type="InterPro" id="IPR000571">
    <property type="entry name" value="Znf_CCCH"/>
</dbReference>
<keyword evidence="9 13" id="KW-0694">RNA-binding</keyword>
<dbReference type="FunFam" id="3.30.70.60:FF:000001">
    <property type="entry name" value="Elongation factor 1-beta 1 like"/>
    <property type="match status" value="1"/>
</dbReference>
<evidence type="ECO:0000259" key="20">
    <source>
        <dbReference type="PROSITE" id="PS51391"/>
    </source>
</evidence>
<dbReference type="InterPro" id="IPR012677">
    <property type="entry name" value="Nucleotide-bd_a/b_plait_sf"/>
</dbReference>
<dbReference type="FunFam" id="3.40.50.300:FF:000065">
    <property type="entry name" value="Eukaryotic translation initiation factor 2 subunit gamma"/>
    <property type="match status" value="1"/>
</dbReference>
<keyword evidence="17" id="KW-0472">Membrane</keyword>
<evidence type="ECO:0000259" key="19">
    <source>
        <dbReference type="PROSITE" id="PS50103"/>
    </source>
</evidence>
<feature type="compositionally biased region" description="Basic and acidic residues" evidence="16">
    <location>
        <begin position="1343"/>
        <end position="1362"/>
    </location>
</feature>
<dbReference type="GO" id="GO:0003924">
    <property type="term" value="F:GTPase activity"/>
    <property type="evidence" value="ECO:0007669"/>
    <property type="project" value="InterPro"/>
</dbReference>
<evidence type="ECO:0000256" key="13">
    <source>
        <dbReference type="PROSITE-ProRule" id="PRU00176"/>
    </source>
</evidence>
<dbReference type="CDD" id="cd01888">
    <property type="entry name" value="eIF2_gamma"/>
    <property type="match status" value="1"/>
</dbReference>
<dbReference type="NCBIfam" id="NF003077">
    <property type="entry name" value="PRK04000.1"/>
    <property type="match status" value="1"/>
</dbReference>
<keyword evidence="6" id="KW-0547">Nucleotide-binding</keyword>
<keyword evidence="8" id="KW-0378">Hydrolase</keyword>
<dbReference type="SMART" id="SM00360">
    <property type="entry name" value="RRM"/>
    <property type="match status" value="1"/>
</dbReference>
<feature type="region of interest" description="Disordered" evidence="16">
    <location>
        <begin position="1199"/>
        <end position="1520"/>
    </location>
</feature>
<feature type="region of interest" description="Disordered" evidence="16">
    <location>
        <begin position="462"/>
        <end position="501"/>
    </location>
</feature>
<dbReference type="InterPro" id="IPR009001">
    <property type="entry name" value="Transl_elong_EF1A/Init_IF2_C"/>
</dbReference>
<comment type="subunit">
    <text evidence="3">EF-1 is composed of 4 subunits: alpha, beta, delta, and gamma.</text>
</comment>
<dbReference type="SUPFAM" id="SSF50465">
    <property type="entry name" value="EF-Tu/eEF-1alpha/eIF2-gamma C-terminal domain"/>
    <property type="match status" value="1"/>
</dbReference>
<keyword evidence="23" id="KW-1185">Reference proteome</keyword>
<dbReference type="PANTHER" id="PTHR42854">
    <property type="entry name" value="EUKARYOTIC TRANSLATION INITIATION FACTOR 2 SUBUNIT 3 FAMILY MEMBER"/>
    <property type="match status" value="1"/>
</dbReference>
<dbReference type="InterPro" id="IPR008942">
    <property type="entry name" value="ENTH_VHS"/>
</dbReference>
<dbReference type="PRINTS" id="PR00315">
    <property type="entry name" value="ELONGATNFCT"/>
</dbReference>
<evidence type="ECO:0000256" key="2">
    <source>
        <dbReference type="ARBA" id="ARBA00007411"/>
    </source>
</evidence>
<dbReference type="InterPro" id="IPR004161">
    <property type="entry name" value="EFTu-like_2"/>
</dbReference>
<dbReference type="InterPro" id="IPR026112">
    <property type="entry name" value="AMN"/>
</dbReference>
<dbReference type="SUPFAM" id="SSF47616">
    <property type="entry name" value="GST C-terminal domain-like"/>
    <property type="match status" value="1"/>
</dbReference>
<keyword evidence="14" id="KW-0862">Zinc</keyword>
<evidence type="ECO:0000256" key="11">
    <source>
        <dbReference type="ARBA" id="ARBA00023134"/>
    </source>
</evidence>
<dbReference type="InterPro" id="IPR044128">
    <property type="entry name" value="eIF2g_GTP-bd"/>
</dbReference>
<feature type="compositionally biased region" description="Gly residues" evidence="16">
    <location>
        <begin position="1413"/>
        <end position="1425"/>
    </location>
</feature>
<feature type="compositionally biased region" description="Pro residues" evidence="16">
    <location>
        <begin position="598"/>
        <end position="608"/>
    </location>
</feature>
<comment type="catalytic activity">
    <reaction evidence="12">
        <text>GTP + H2O = GDP + phosphate + H(+)</text>
        <dbReference type="Rhea" id="RHEA:19669"/>
        <dbReference type="ChEBI" id="CHEBI:15377"/>
        <dbReference type="ChEBI" id="CHEBI:15378"/>
        <dbReference type="ChEBI" id="CHEBI:37565"/>
        <dbReference type="ChEBI" id="CHEBI:43474"/>
        <dbReference type="ChEBI" id="CHEBI:58189"/>
        <dbReference type="EC" id="3.6.5.3"/>
    </reaction>
</comment>
<dbReference type="GO" id="GO:0003743">
    <property type="term" value="F:translation initiation factor activity"/>
    <property type="evidence" value="ECO:0007669"/>
    <property type="project" value="UniProtKB-KW"/>
</dbReference>
<feature type="region of interest" description="Disordered" evidence="16">
    <location>
        <begin position="1015"/>
        <end position="1182"/>
    </location>
</feature>
<evidence type="ECO:0000256" key="15">
    <source>
        <dbReference type="SAM" id="Coils"/>
    </source>
</evidence>
<dbReference type="FunFam" id="2.40.30.10:FF:000075">
    <property type="entry name" value="Translation initiation factor 2 subunit gamma"/>
    <property type="match status" value="1"/>
</dbReference>
<dbReference type="FunFam" id="2.40.30.10:FF:000009">
    <property type="entry name" value="Eukaryotic translation initiation factor 2 subunit gamma"/>
    <property type="match status" value="1"/>
</dbReference>
<evidence type="ECO:0000259" key="21">
    <source>
        <dbReference type="PROSITE" id="PS51722"/>
    </source>
</evidence>
<dbReference type="CDD" id="cd15490">
    <property type="entry name" value="eIF2_gamma_III"/>
    <property type="match status" value="1"/>
</dbReference>
<dbReference type="EMBL" id="OA882867">
    <property type="protein sequence ID" value="CAD7277206.1"/>
    <property type="molecule type" value="Genomic_DNA"/>
</dbReference>
<keyword evidence="5" id="KW-0396">Initiation factor</keyword>
<feature type="compositionally biased region" description="Gly residues" evidence="16">
    <location>
        <begin position="1295"/>
        <end position="1305"/>
    </location>
</feature>
<dbReference type="InterPro" id="IPR014717">
    <property type="entry name" value="Transl_elong_EF1B/ribsomal_bS6"/>
</dbReference>
<dbReference type="SMART" id="SM00582">
    <property type="entry name" value="RPR"/>
    <property type="match status" value="1"/>
</dbReference>
<dbReference type="GO" id="GO:0001731">
    <property type="term" value="P:formation of translation preinitiation complex"/>
    <property type="evidence" value="ECO:0007669"/>
    <property type="project" value="TreeGrafter"/>
</dbReference>
<dbReference type="GO" id="GO:0000049">
    <property type="term" value="F:tRNA binding"/>
    <property type="evidence" value="ECO:0007669"/>
    <property type="project" value="InterPro"/>
</dbReference>
<dbReference type="InterPro" id="IPR050543">
    <property type="entry name" value="eIF2G"/>
</dbReference>
<evidence type="ECO:0000256" key="17">
    <source>
        <dbReference type="SAM" id="Phobius"/>
    </source>
</evidence>
<feature type="compositionally biased region" description="Polar residues" evidence="16">
    <location>
        <begin position="1332"/>
        <end position="1342"/>
    </location>
</feature>
<dbReference type="Gene3D" id="3.30.70.330">
    <property type="match status" value="1"/>
</dbReference>
<dbReference type="CDD" id="cd12227">
    <property type="entry name" value="RRM_SCAF4_SCAF8"/>
    <property type="match status" value="1"/>
</dbReference>
<dbReference type="InterPro" id="IPR006569">
    <property type="entry name" value="CID_dom"/>
</dbReference>
<dbReference type="FunFam" id="1.25.40.90:FF:000004">
    <property type="entry name" value="splicing factor, arginine/serine-rich 15"/>
    <property type="match status" value="1"/>
</dbReference>
<feature type="coiled-coil region" evidence="15">
    <location>
        <begin position="2230"/>
        <end position="2264"/>
    </location>
</feature>
<dbReference type="Gene3D" id="3.40.50.300">
    <property type="entry name" value="P-loop containing nucleotide triphosphate hydrolases"/>
    <property type="match status" value="1"/>
</dbReference>
<dbReference type="EMBL" id="CAJPEX010000830">
    <property type="protein sequence ID" value="CAG0917358.1"/>
    <property type="molecule type" value="Genomic_DNA"/>
</dbReference>
<dbReference type="CDD" id="cd00292">
    <property type="entry name" value="EF1B"/>
    <property type="match status" value="1"/>
</dbReference>
<feature type="compositionally biased region" description="Basic and acidic residues" evidence="16">
    <location>
        <begin position="1138"/>
        <end position="1157"/>
    </location>
</feature>
<evidence type="ECO:0000256" key="5">
    <source>
        <dbReference type="ARBA" id="ARBA00022540"/>
    </source>
</evidence>
<proteinExistence type="inferred from homology"/>
<feature type="compositionally biased region" description="Pro residues" evidence="16">
    <location>
        <begin position="896"/>
        <end position="928"/>
    </location>
</feature>
<dbReference type="EC" id="3.6.5.3" evidence="4"/>
<keyword evidence="14" id="KW-0863">Zinc-finger</keyword>
<feature type="compositionally biased region" description="Pro residues" evidence="16">
    <location>
        <begin position="629"/>
        <end position="640"/>
    </location>
</feature>
<dbReference type="OrthoDB" id="1045173at2759"/>
<dbReference type="Pfam" id="PF10587">
    <property type="entry name" value="EF-1_beta_acid"/>
    <property type="match status" value="1"/>
</dbReference>
<accession>A0A7R9GDL9</accession>
<dbReference type="SMART" id="SM00888">
    <property type="entry name" value="EF1_GNE"/>
    <property type="match status" value="1"/>
</dbReference>
<dbReference type="InterPro" id="IPR018940">
    <property type="entry name" value="EF-1_beta_acid_region_euk"/>
</dbReference>
<evidence type="ECO:0000259" key="18">
    <source>
        <dbReference type="PROSITE" id="PS50102"/>
    </source>
</evidence>
<dbReference type="InterPro" id="IPR044127">
    <property type="entry name" value="eIF2g_dom_2"/>
</dbReference>
<feature type="region of interest" description="Disordered" evidence="16">
    <location>
        <begin position="349"/>
        <end position="371"/>
    </location>
</feature>
<dbReference type="PANTHER" id="PTHR42854:SF3">
    <property type="entry name" value="EUKARYOTIC TRANSLATION INITIATION FACTOR 2 SUBUNIT 3-RELATED"/>
    <property type="match status" value="1"/>
</dbReference>
<dbReference type="SUPFAM" id="SSF48464">
    <property type="entry name" value="ENTH/VHS domain"/>
    <property type="match status" value="1"/>
</dbReference>
<feature type="domain" description="RRM" evidence="18">
    <location>
        <begin position="741"/>
        <end position="813"/>
    </location>
</feature>
<dbReference type="GO" id="GO:0005525">
    <property type="term" value="F:GTP binding"/>
    <property type="evidence" value="ECO:0007669"/>
    <property type="project" value="UniProtKB-KW"/>
</dbReference>
<dbReference type="Pfam" id="PF04818">
    <property type="entry name" value="CID"/>
    <property type="match status" value="1"/>
</dbReference>
<dbReference type="PROSITE" id="PS51391">
    <property type="entry name" value="CID"/>
    <property type="match status" value="1"/>
</dbReference>
<keyword evidence="11" id="KW-0342">GTP-binding</keyword>
<evidence type="ECO:0000256" key="8">
    <source>
        <dbReference type="ARBA" id="ARBA00022801"/>
    </source>
</evidence>
<evidence type="ECO:0000256" key="9">
    <source>
        <dbReference type="ARBA" id="ARBA00022884"/>
    </source>
</evidence>
<keyword evidence="10" id="KW-0648">Protein biosynthesis</keyword>
<feature type="domain" description="Tr-type G" evidence="21">
    <location>
        <begin position="2393"/>
        <end position="2601"/>
    </location>
</feature>
<keyword evidence="7" id="KW-0251">Elongation factor</keyword>
<dbReference type="GO" id="GO:0005829">
    <property type="term" value="C:cytosol"/>
    <property type="evidence" value="ECO:0007669"/>
    <property type="project" value="TreeGrafter"/>
</dbReference>
<dbReference type="InterPro" id="IPR027417">
    <property type="entry name" value="P-loop_NTPase"/>
</dbReference>
<feature type="compositionally biased region" description="Basic and acidic residues" evidence="16">
    <location>
        <begin position="1426"/>
        <end position="1520"/>
    </location>
</feature>
<organism evidence="22">
    <name type="scientific">Notodromas monacha</name>
    <dbReference type="NCBI Taxonomy" id="399045"/>
    <lineage>
        <taxon>Eukaryota</taxon>
        <taxon>Metazoa</taxon>
        <taxon>Ecdysozoa</taxon>
        <taxon>Arthropoda</taxon>
        <taxon>Crustacea</taxon>
        <taxon>Oligostraca</taxon>
        <taxon>Ostracoda</taxon>
        <taxon>Podocopa</taxon>
        <taxon>Podocopida</taxon>
        <taxon>Cypridocopina</taxon>
        <taxon>Cypridoidea</taxon>
        <taxon>Cyprididae</taxon>
        <taxon>Notodromas</taxon>
    </lineage>
</organism>
<evidence type="ECO:0000256" key="12">
    <source>
        <dbReference type="ARBA" id="ARBA00048107"/>
    </source>
</evidence>
<dbReference type="SMART" id="SM01182">
    <property type="entry name" value="EF-1_beta_acid"/>
    <property type="match status" value="1"/>
</dbReference>
<comment type="similarity">
    <text evidence="2">Belongs to the EF-1-beta/EF-1-delta family.</text>
</comment>
<gene>
    <name evidence="22" type="ORF">NMOB1V02_LOCUS4942</name>
</gene>
<dbReference type="SMART" id="SM00356">
    <property type="entry name" value="ZnF_C3H1"/>
    <property type="match status" value="1"/>
</dbReference>
<feature type="compositionally biased region" description="Basic residues" evidence="16">
    <location>
        <begin position="661"/>
        <end position="708"/>
    </location>
</feature>
<sequence length="2996" mass="328888">MNKFGDLKSDGGLKSLNTHLADHSYIDGFEPSESDVTALKTIGKAPADVKFPNVARWFRHISSFSDAERVVFNKSGAGDAPKATAAPADDDDDVDLFGSEDEEESAEAQKLRDERLKAYEAKKSKKPVLIAKSSVLLDVKPWDDETDLKDMEEKVRSIEMEGLIWGAAKLVPVGYGIQKLQIMCVIEDDKVSVDELTEKIQDFEDFVQSLLSLYEIKPPISKAKMMSVTKSALKANKMYKHVVQSVEKFIQRCKPEYKIPGLYVIDSIVRQSRHQFGDRDTFAPRFSRNIKETFVHLFKCTAEEKSKIIRVLNLWQHHKVFPADIIQPLIDLADSEHPFHEEVETKLLKKQQEKQQQKLQQGFKGNDPSNAGITIRRDLYGASENGGVQDMELEVEPMMGENSQSGSTESDSLLCMRQIQAIRDLIGQSGVDYGASPKKRTPLADGRTVALNGSLLDLGFDYDSPDEDARSRHGHQSTVQQQHAVQHEHQRMARGSPAVAAAAVRDANGGAAAAAAAAAPVPQSVTPSVTDTLSQILADPELLMRLQALKAPQLDFHQVQVAAQQQQQQQTQLMDEDLRDRSAQPVRFGWREKHKSTPAPPLPNPSPLIFPGLPFEHDRDFDARQQFSFPPPNVGNPPPSQQQSEHDEIVILDDDDDDRRGRGRRRSSPKRRSRSRSREGRRRRRRSRSRSRSGSRSKERRRKTRRSRSKDVDDENEDRERERRKKGLPPIKSGHLSICSTTLWIGHLSKLVHEAELSDVFGTFGEITSIDLISPRGCAFVCMLRRQDAYRAMTKLKDALIGGKNITIAWAPGKGVKDRELKDFWEGDLGVSYIPYGKLTPNITLHILEDGGTADEETIPDHLREQLMRKPVPVVPIAIPMPIMDPQSSLSNSPQVIPPPPPVQPPLPPAPPKEPGPLLPPLPPPPMPTANMPPGLLGLAPGILGGPGAPPGLSMMSFIGGPPPGMMPPPGMLMAPPGMRPGLLPPPGQFMGFLPGLGPPVGPPNDGLLPVAPLMPPPGEEDDGEHLWERDRNRERQNVEKEDVEEFFERDRSREFRRNFGRDNGWRNNDRMVERRDNRDRDRDRDRDRSRDRDRDRGGRDRDRRGRDRDAGGNSGGTGTGTGNWEKEGRRPRREGRRSRFDSPGPDDKRYLRRGGDADPELPVAKGILGDAPPIPEEMREPPKVPIIPLAELDGPPPWLLMPDGPFGGPGIFPDEEPPAPGGWGGGGGGFGGNSFQPFGRGRGRGFRGRGRGGPPPPWAHPMGFEGLPPPRHLMDEDPFPRRGNRRSGPDDRGSGGGGGRGGRGGRGRNSWSRSSGGNRNSRSPNELEFQPWTSPGSMANQERQDREHYEREREDDRKAEEAAAIQCSGREPFASNEGVKNFGEVDEAAKDASESGGFEQEIGSDFGKEMGGDFGQESEGGGNDGFRKDSGGGDGEDNFRQGTGDDFRPDMGSDFRQDTGDDFRPDTGSDFRQNTGDDFRPDTGDDFRPDTGIDFRQDAGDDFRPDTGSDFRQDTGSDFRQEIGGDFERVEEAPMIGKDVECEPSIVGVETVDAPAAAAVVASFCMFKTVINLVLFATFVGVNGNEKTWRDSSRFDDANAWQNGVFPESGDTLILPSWEAVFWPQNLLVNVDVVFPSTGAVVLTPGSMQVFSLGSPLTSSSSNDGRVHNVLKRFPERRRTEQTDDWFDPMNWGYGFEFEGAVAGLNPVPEANRVPCAGDMIKFPGNATFRVNVSEDVRVGAVKLGAGDLFGTSDKFADYRNTQLGLLQIQGPGKILLKTCRDPVSQQECTCQNARPEILQKICRYVSSSVCEAYSQYCTDPVRPVGSCCPVCGSIVTGALSITATQNWDLTVERIERIRNVELANDQRLNAFYAVTHDRALQLVVVHSEGNTLAAETAARNIETFLRIESLIKASQIFAAELAASSGSTSSALIGVFAFVFIVGIIFGSLMCTKKKRLFYLPPIVEHYVPDVDLGDWIASIERRFHSLRTREFDTGTVSWSKLRDGGGLLATEELPDNSGRVGVGVEGREPVSVSNPIFEGGFVDVPVSGNIPLDVELSLSKKSPVSFDKAGDSNEIHFAASGELPMHVLDMIIERGLVSEVLFSHFSGPVCKDFLKGECKRAGKCRFRHLTYAELRDTFGAKPSKRCETSETFSNANGMNCNGTCNSKSRQSPCFEANPVCSSMRPYRSLDNGWMPPGAPEPKRCHYDASVTQYHVPMHHHGPYSTTMRSLEEENAILSKKVERLEREVSDLKATNEFLLDQNAQLRYCKGRVTTVNSLNTVSVTGVAATATPVASVSVPAIAQISQTGGHTAATTAVVATPAGIAPVTISMSQPLTTPGMPTTAIPISISSAVNAIQGPVVSAGTATALVTYPAVVENLTPLSAEVISRQATINIGTIGHVAHGKSTVVKAISGVQTVRFKNELERNITIKLGYANAKIYKCDNESCPRPVCYTSGGSSKDDSFPCYRAACTGRFRVQRHVSFVDCPGHDILMATMLNGAAIMDAALLLIAGNESCPQPQTSEHLAAIEIMKLKHIIILQNKIDLVKESQAKEQFEQIMKFIEGTVADGAPVIPISAQLKYNIEVLCEYICKKIPIPKRDFLSMPRLIVIRSFDVNKPGSEVDDLKGGVAGGSILKGVLKVGMEVEVRPGIVSKDSEGRLLCHPIRSCIVSLLAEQNELAYAVPGGLIGVGTKIDPTICRADRLVGQVLGAVGALPEIYTELEISYHLLRRLLGVRTEGDKKAAKVAKLTKGETLMVNIGSLSTGGRVLAVKADLGKIALSNPVCTEIGEKIALSRRVEKHWRDEELVLADLRASCDFSWRAAFYFEFVLPVAIHLMATEKIKPSGIHGGFTELFFIFMLSKCTVFTASLHRSAIISKELTEDEPVKFSTSKAAAWRASQSYGDPTPPSERAPAIQSYAVLGSFAAILIYFCILREENETDIRLSQSLYGRIDGMEEHRIRLALQQRNNPEKEQLLSRLQEILAEKERDKSGN</sequence>
<dbReference type="InterPro" id="IPR000795">
    <property type="entry name" value="T_Tr_GTP-bd_dom"/>
</dbReference>
<dbReference type="PROSITE" id="PS51722">
    <property type="entry name" value="G_TR_2"/>
    <property type="match status" value="1"/>
</dbReference>
<dbReference type="InterPro" id="IPR000504">
    <property type="entry name" value="RRM_dom"/>
</dbReference>
<dbReference type="InterPro" id="IPR035979">
    <property type="entry name" value="RBD_domain_sf"/>
</dbReference>
<dbReference type="InterPro" id="IPR015256">
    <property type="entry name" value="eIF2g_C"/>
</dbReference>
<evidence type="ECO:0000256" key="6">
    <source>
        <dbReference type="ARBA" id="ARBA00022741"/>
    </source>
</evidence>
<feature type="compositionally biased region" description="Low complexity" evidence="16">
    <location>
        <begin position="77"/>
        <end position="87"/>
    </location>
</feature>
<feature type="compositionally biased region" description="Basic and acidic residues" evidence="16">
    <location>
        <begin position="1025"/>
        <end position="1111"/>
    </location>
</feature>
<dbReference type="Gene3D" id="2.40.30.10">
    <property type="entry name" value="Translation factors"/>
    <property type="match status" value="2"/>
</dbReference>
<keyword evidence="17" id="KW-1133">Transmembrane helix</keyword>
<dbReference type="CDD" id="cd03688">
    <property type="entry name" value="eIF2_gamma_II"/>
    <property type="match status" value="1"/>
</dbReference>
<dbReference type="Proteomes" id="UP000678499">
    <property type="component" value="Unassembled WGS sequence"/>
</dbReference>
<dbReference type="Pfam" id="PF03144">
    <property type="entry name" value="GTP_EFTU_D2"/>
    <property type="match status" value="1"/>
</dbReference>
<feature type="compositionally biased region" description="Gly residues" evidence="16">
    <location>
        <begin position="1113"/>
        <end position="1122"/>
    </location>
</feature>
<keyword evidence="15" id="KW-0175">Coiled coil</keyword>
<dbReference type="InterPro" id="IPR036219">
    <property type="entry name" value="eEF-1beta-like_sf"/>
</dbReference>
<feature type="region of interest" description="Disordered" evidence="16">
    <location>
        <begin position="883"/>
        <end position="930"/>
    </location>
</feature>
<dbReference type="Pfam" id="PF09173">
    <property type="entry name" value="eIF2_C"/>
    <property type="match status" value="1"/>
</dbReference>
<feature type="transmembrane region" description="Helical" evidence="17">
    <location>
        <begin position="2918"/>
        <end position="2937"/>
    </location>
</feature>
<dbReference type="GO" id="GO:0005850">
    <property type="term" value="C:eukaryotic translation initiation factor 2 complex"/>
    <property type="evidence" value="ECO:0007669"/>
    <property type="project" value="TreeGrafter"/>
</dbReference>
<dbReference type="InterPro" id="IPR009000">
    <property type="entry name" value="Transl_B-barrel_sf"/>
</dbReference>
<evidence type="ECO:0000256" key="14">
    <source>
        <dbReference type="PROSITE-ProRule" id="PRU00723"/>
    </source>
</evidence>
<dbReference type="GO" id="GO:0008270">
    <property type="term" value="F:zinc ion binding"/>
    <property type="evidence" value="ECO:0007669"/>
    <property type="project" value="UniProtKB-KW"/>
</dbReference>
<feature type="compositionally biased region" description="Low complexity" evidence="16">
    <location>
        <begin position="1309"/>
        <end position="1325"/>
    </location>
</feature>
<dbReference type="Pfam" id="PF00076">
    <property type="entry name" value="RRM_1"/>
    <property type="match status" value="1"/>
</dbReference>
<dbReference type="GO" id="GO:0003746">
    <property type="term" value="F:translation elongation factor activity"/>
    <property type="evidence" value="ECO:0007669"/>
    <property type="project" value="UniProtKB-KW"/>
</dbReference>
<evidence type="ECO:0000256" key="7">
    <source>
        <dbReference type="ARBA" id="ARBA00022768"/>
    </source>
</evidence>
<dbReference type="SUPFAM" id="SSF50447">
    <property type="entry name" value="Translation proteins"/>
    <property type="match status" value="1"/>
</dbReference>
<dbReference type="PROSITE" id="PS50102">
    <property type="entry name" value="RRM"/>
    <property type="match status" value="1"/>
</dbReference>
<dbReference type="Pfam" id="PF00736">
    <property type="entry name" value="EF1_GNE"/>
    <property type="match status" value="1"/>
</dbReference>
<feature type="compositionally biased region" description="Acidic residues" evidence="16">
    <location>
        <begin position="88"/>
        <end position="106"/>
    </location>
</feature>
<evidence type="ECO:0000256" key="1">
    <source>
        <dbReference type="ARBA" id="ARBA00007249"/>
    </source>
</evidence>
<feature type="compositionally biased region" description="Basic residues" evidence="16">
    <location>
        <begin position="1242"/>
        <end position="1251"/>
    </location>
</feature>
<keyword evidence="14" id="KW-0479">Metal-binding</keyword>
<feature type="domain" description="C3H1-type" evidence="19">
    <location>
        <begin position="2108"/>
        <end position="2134"/>
    </location>
</feature>
<feature type="region of interest" description="Disordered" evidence="16">
    <location>
        <begin position="77"/>
        <end position="111"/>
    </location>
</feature>
<feature type="compositionally biased region" description="Gly residues" evidence="16">
    <location>
        <begin position="1222"/>
        <end position="1233"/>
    </location>
</feature>
<keyword evidence="17" id="KW-0812">Transmembrane</keyword>
<evidence type="ECO:0000256" key="16">
    <source>
        <dbReference type="SAM" id="MobiDB-lite"/>
    </source>
</evidence>
<dbReference type="InterPro" id="IPR014038">
    <property type="entry name" value="EF1B_bsu/dsu_GNE"/>
</dbReference>
<evidence type="ECO:0000256" key="4">
    <source>
        <dbReference type="ARBA" id="ARBA00011986"/>
    </source>
</evidence>
<dbReference type="CDD" id="cd16983">
    <property type="entry name" value="CID_SCAF8_like"/>
    <property type="match status" value="1"/>
</dbReference>
<dbReference type="PROSITE" id="PS00824">
    <property type="entry name" value="EF1BD_1"/>
    <property type="match status" value="1"/>
</dbReference>
<name>A0A7R9GDL9_9CRUS</name>
<dbReference type="Pfam" id="PF14828">
    <property type="entry name" value="Amnionless"/>
    <property type="match status" value="1"/>
</dbReference>
<comment type="similarity">
    <text evidence="1">Belongs to the TRAFAC class translation factor GTPase superfamily. Classic translation factor GTPase family. EF-Tu/EF-1A subfamily.</text>
</comment>
<reference evidence="22" key="1">
    <citation type="submission" date="2020-11" db="EMBL/GenBank/DDBJ databases">
        <authorList>
            <person name="Tran Van P."/>
        </authorList>
    </citation>
    <scope>NUCLEOTIDE SEQUENCE</scope>
</reference>
<feature type="region of interest" description="Disordered" evidence="16">
    <location>
        <begin position="591"/>
        <end position="732"/>
    </location>
</feature>
<feature type="domain" description="CID" evidence="20">
    <location>
        <begin position="195"/>
        <end position="337"/>
    </location>
</feature>
<feature type="zinc finger region" description="C3H1-type" evidence="14">
    <location>
        <begin position="2108"/>
        <end position="2134"/>
    </location>
</feature>
<evidence type="ECO:0000313" key="22">
    <source>
        <dbReference type="EMBL" id="CAD7277206.1"/>
    </source>
</evidence>
<dbReference type="InterPro" id="IPR001326">
    <property type="entry name" value="Transl_elong_EF1B_B/D_CS"/>
</dbReference>
<dbReference type="Gene3D" id="1.25.40.90">
    <property type="match status" value="1"/>
</dbReference>
<evidence type="ECO:0000256" key="10">
    <source>
        <dbReference type="ARBA" id="ARBA00022917"/>
    </source>
</evidence>
<dbReference type="InterPro" id="IPR036282">
    <property type="entry name" value="Glutathione-S-Trfase_C_sf"/>
</dbReference>
<protein>
    <recommendedName>
        <fullName evidence="4">protein-synthesizing GTPase</fullName>
        <ecNumber evidence="4">3.6.5.3</ecNumber>
    </recommendedName>
</protein>
<dbReference type="SUPFAM" id="SSF54928">
    <property type="entry name" value="RNA-binding domain, RBD"/>
    <property type="match status" value="1"/>
</dbReference>
<evidence type="ECO:0000256" key="3">
    <source>
        <dbReference type="ARBA" id="ARBA00011613"/>
    </source>
</evidence>
<dbReference type="Gene3D" id="3.30.70.60">
    <property type="match status" value="1"/>
</dbReference>
<dbReference type="SUPFAM" id="SSF52540">
    <property type="entry name" value="P-loop containing nucleoside triphosphate hydrolases"/>
    <property type="match status" value="1"/>
</dbReference>
<dbReference type="PROSITE" id="PS50103">
    <property type="entry name" value="ZF_C3H1"/>
    <property type="match status" value="1"/>
</dbReference>
<dbReference type="Pfam" id="PF15013">
    <property type="entry name" value="CCSMST1"/>
    <property type="match status" value="1"/>
</dbReference>
<dbReference type="SUPFAM" id="SSF54984">
    <property type="entry name" value="eEF-1beta-like"/>
    <property type="match status" value="1"/>
</dbReference>
<dbReference type="InterPro" id="IPR029160">
    <property type="entry name" value="UQCC4"/>
</dbReference>
<dbReference type="Pfam" id="PF00009">
    <property type="entry name" value="GTP_EFTU"/>
    <property type="match status" value="1"/>
</dbReference>
<evidence type="ECO:0000313" key="23">
    <source>
        <dbReference type="Proteomes" id="UP000678499"/>
    </source>
</evidence>